<feature type="transmembrane region" description="Helical" evidence="6">
    <location>
        <begin position="145"/>
        <end position="165"/>
    </location>
</feature>
<dbReference type="GO" id="GO:0005886">
    <property type="term" value="C:plasma membrane"/>
    <property type="evidence" value="ECO:0007669"/>
    <property type="project" value="UniProtKB-SubCell"/>
</dbReference>
<evidence type="ECO:0000256" key="5">
    <source>
        <dbReference type="ARBA" id="ARBA00023136"/>
    </source>
</evidence>
<dbReference type="Pfam" id="PF01943">
    <property type="entry name" value="Polysacc_synt"/>
    <property type="match status" value="1"/>
</dbReference>
<evidence type="ECO:0000256" key="4">
    <source>
        <dbReference type="ARBA" id="ARBA00022989"/>
    </source>
</evidence>
<feature type="transmembrane region" description="Helical" evidence="6">
    <location>
        <begin position="361"/>
        <end position="381"/>
    </location>
</feature>
<accession>A0A5C6UZM0</accession>
<feature type="transmembrane region" description="Helical" evidence="6">
    <location>
        <begin position="333"/>
        <end position="354"/>
    </location>
</feature>
<feature type="transmembrane region" description="Helical" evidence="6">
    <location>
        <begin position="444"/>
        <end position="465"/>
    </location>
</feature>
<name>A0A5C6UZM0_9FLAO</name>
<feature type="transmembrane region" description="Helical" evidence="6">
    <location>
        <begin position="218"/>
        <end position="239"/>
    </location>
</feature>
<keyword evidence="5 6" id="KW-0472">Membrane</keyword>
<gene>
    <name evidence="7" type="ORF">FRX97_08495</name>
</gene>
<evidence type="ECO:0000256" key="3">
    <source>
        <dbReference type="ARBA" id="ARBA00022692"/>
    </source>
</evidence>
<dbReference type="EMBL" id="VORB01000007">
    <property type="protein sequence ID" value="TXC78359.1"/>
    <property type="molecule type" value="Genomic_DNA"/>
</dbReference>
<proteinExistence type="predicted"/>
<dbReference type="PANTHER" id="PTHR30250">
    <property type="entry name" value="PST FAMILY PREDICTED COLANIC ACID TRANSPORTER"/>
    <property type="match status" value="1"/>
</dbReference>
<evidence type="ECO:0000313" key="7">
    <source>
        <dbReference type="EMBL" id="TXC78359.1"/>
    </source>
</evidence>
<evidence type="ECO:0000256" key="6">
    <source>
        <dbReference type="SAM" id="Phobius"/>
    </source>
</evidence>
<feature type="transmembrane region" description="Helical" evidence="6">
    <location>
        <begin position="111"/>
        <end position="133"/>
    </location>
</feature>
<feature type="transmembrane region" description="Helical" evidence="6">
    <location>
        <begin position="171"/>
        <end position="197"/>
    </location>
</feature>
<dbReference type="InterPro" id="IPR050833">
    <property type="entry name" value="Poly_Biosynth_Transport"/>
</dbReference>
<dbReference type="OrthoDB" id="925916at2"/>
<comment type="caution">
    <text evidence="7">The sequence shown here is derived from an EMBL/GenBank/DDBJ whole genome shotgun (WGS) entry which is preliminary data.</text>
</comment>
<dbReference type="AlphaFoldDB" id="A0A5C6UZM0"/>
<keyword evidence="8" id="KW-1185">Reference proteome</keyword>
<evidence type="ECO:0000256" key="2">
    <source>
        <dbReference type="ARBA" id="ARBA00022475"/>
    </source>
</evidence>
<feature type="transmembrane region" description="Helical" evidence="6">
    <location>
        <begin position="43"/>
        <end position="64"/>
    </location>
</feature>
<organism evidence="7 8">
    <name type="scientific">Luteibaculum oceani</name>
    <dbReference type="NCBI Taxonomy" id="1294296"/>
    <lineage>
        <taxon>Bacteria</taxon>
        <taxon>Pseudomonadati</taxon>
        <taxon>Bacteroidota</taxon>
        <taxon>Flavobacteriia</taxon>
        <taxon>Flavobacteriales</taxon>
        <taxon>Luteibaculaceae</taxon>
        <taxon>Luteibaculum</taxon>
    </lineage>
</organism>
<feature type="transmembrane region" description="Helical" evidence="6">
    <location>
        <begin position="387"/>
        <end position="408"/>
    </location>
</feature>
<evidence type="ECO:0000256" key="1">
    <source>
        <dbReference type="ARBA" id="ARBA00004651"/>
    </source>
</evidence>
<reference evidence="7 8" key="1">
    <citation type="submission" date="2019-08" db="EMBL/GenBank/DDBJ databases">
        <title>Genome of Luteibaculum oceani JCM 18817.</title>
        <authorList>
            <person name="Bowman J.P."/>
        </authorList>
    </citation>
    <scope>NUCLEOTIDE SEQUENCE [LARGE SCALE GENOMIC DNA]</scope>
    <source>
        <strain evidence="7 8">JCM 18817</strain>
    </source>
</reference>
<feature type="transmembrane region" description="Helical" evidence="6">
    <location>
        <begin position="298"/>
        <end position="321"/>
    </location>
</feature>
<sequence>MRAKFLSNLFLLLILNLIVKPFWLLGVDREVQNVLGPEQYGTYFALLNFSILFSALLDFGVSAYNNRNIAQHQFLLSKYFPKLITIKLALAFLYTLVMLVLAFILGYKEDVIQLLLVLALNQVLISLILFLRSNLTALLLFKKDSVISVADKVLLILFCGGLLLYKDGVYLSIWSFILAQTVAYGLSALLAFLFLWGQMRLKRPSFNTQSYIAIIKESYPYAILVLLMALYSRTDALMLERLLPNGATQAGIYAQGYRILEAFSMIAYLFSTLLLPLFAKMLKQRSDVSDLVQSALKLLYVFSIGVSITCFLFSGLIINLLYEQDTQQSIEVFGFLIFSLIPIALTYIFGTLLTAGGKLRFLNQMAVGGVVLNLILNFILIPKYQASGAVVATLFTQGITAAVQLIMCFKYYPLKLEASLKWKLIVFPVLVVLIGLFVQSLEFHLWSVVLMLGGVLALGVIMGLLNPKAVVQLVKSRDK</sequence>
<dbReference type="PANTHER" id="PTHR30250:SF11">
    <property type="entry name" value="O-ANTIGEN TRANSPORTER-RELATED"/>
    <property type="match status" value="1"/>
</dbReference>
<feature type="transmembrane region" description="Helical" evidence="6">
    <location>
        <begin position="84"/>
        <end position="105"/>
    </location>
</feature>
<dbReference type="RefSeq" id="WP_147014781.1">
    <property type="nucleotide sequence ID" value="NZ_VORB01000007.1"/>
</dbReference>
<keyword evidence="3 6" id="KW-0812">Transmembrane</keyword>
<protein>
    <submittedName>
        <fullName evidence="7">Oligosaccharide flippase family protein</fullName>
    </submittedName>
</protein>
<comment type="subcellular location">
    <subcellularLocation>
        <location evidence="1">Cell membrane</location>
        <topology evidence="1">Multi-pass membrane protein</topology>
    </subcellularLocation>
</comment>
<feature type="transmembrane region" description="Helical" evidence="6">
    <location>
        <begin position="5"/>
        <end position="23"/>
    </location>
</feature>
<dbReference type="Proteomes" id="UP000321168">
    <property type="component" value="Unassembled WGS sequence"/>
</dbReference>
<dbReference type="InterPro" id="IPR002797">
    <property type="entry name" value="Polysacc_synth"/>
</dbReference>
<keyword evidence="2" id="KW-1003">Cell membrane</keyword>
<feature type="transmembrane region" description="Helical" evidence="6">
    <location>
        <begin position="420"/>
        <end position="438"/>
    </location>
</feature>
<keyword evidence="4 6" id="KW-1133">Transmembrane helix</keyword>
<evidence type="ECO:0000313" key="8">
    <source>
        <dbReference type="Proteomes" id="UP000321168"/>
    </source>
</evidence>
<feature type="transmembrane region" description="Helical" evidence="6">
    <location>
        <begin position="259"/>
        <end position="278"/>
    </location>
</feature>